<dbReference type="Pfam" id="PF01243">
    <property type="entry name" value="PNPOx_N"/>
    <property type="match status" value="1"/>
</dbReference>
<dbReference type="Proteomes" id="UP000268048">
    <property type="component" value="Chromosome"/>
</dbReference>
<dbReference type="RefSeq" id="WP_124319415.1">
    <property type="nucleotide sequence ID" value="NZ_CP027753.1"/>
</dbReference>
<protein>
    <recommendedName>
        <fullName evidence="1">Pyridoxamine 5'-phosphate oxidase N-terminal domain-containing protein</fullName>
    </recommendedName>
</protein>
<dbReference type="AlphaFoldDB" id="A0A3G7TIU9"/>
<accession>A0A3G7TIU9</accession>
<reference evidence="2 3" key="1">
    <citation type="submission" date="2018-03" db="EMBL/GenBank/DDBJ databases">
        <title>Diversity of phytobeneficial traits revealed by whole-genome analysis of worldwide-isolated phenazine-producing Pseudomonas spp.</title>
        <authorList>
            <person name="Biessy A."/>
            <person name="Novinscak A."/>
            <person name="Blom J."/>
            <person name="Leger G."/>
            <person name="Thomashow L.S."/>
            <person name="Cazorla F.M."/>
            <person name="Josic D."/>
            <person name="Filion M."/>
        </authorList>
    </citation>
    <scope>NUCLEOTIDE SEQUENCE [LARGE SCALE GENOMIC DNA]</scope>
    <source>
        <strain evidence="2 3">B25</strain>
    </source>
</reference>
<organism evidence="2 3">
    <name type="scientific">Pseudomonas chlororaphis</name>
    <dbReference type="NCBI Taxonomy" id="587753"/>
    <lineage>
        <taxon>Bacteria</taxon>
        <taxon>Pseudomonadati</taxon>
        <taxon>Pseudomonadota</taxon>
        <taxon>Gammaproteobacteria</taxon>
        <taxon>Pseudomonadales</taxon>
        <taxon>Pseudomonadaceae</taxon>
        <taxon>Pseudomonas</taxon>
    </lineage>
</organism>
<evidence type="ECO:0000259" key="1">
    <source>
        <dbReference type="Pfam" id="PF01243"/>
    </source>
</evidence>
<dbReference type="InterPro" id="IPR012349">
    <property type="entry name" value="Split_barrel_FMN-bd"/>
</dbReference>
<dbReference type="EMBL" id="CP027753">
    <property type="protein sequence ID" value="AZE47014.1"/>
    <property type="molecule type" value="Genomic_DNA"/>
</dbReference>
<dbReference type="InterPro" id="IPR011576">
    <property type="entry name" value="Pyridox_Oxase_N"/>
</dbReference>
<evidence type="ECO:0000313" key="3">
    <source>
        <dbReference type="Proteomes" id="UP000268048"/>
    </source>
</evidence>
<gene>
    <name evidence="2" type="ORF">C4K04_1322</name>
</gene>
<name>A0A3G7TIU9_9PSED</name>
<dbReference type="SUPFAM" id="SSF50475">
    <property type="entry name" value="FMN-binding split barrel"/>
    <property type="match status" value="1"/>
</dbReference>
<dbReference type="Gene3D" id="2.30.110.10">
    <property type="entry name" value="Electron Transport, Fmn-binding Protein, Chain A"/>
    <property type="match status" value="1"/>
</dbReference>
<proteinExistence type="predicted"/>
<feature type="domain" description="Pyridoxamine 5'-phosphate oxidase N-terminal" evidence="1">
    <location>
        <begin position="9"/>
        <end position="148"/>
    </location>
</feature>
<evidence type="ECO:0000313" key="2">
    <source>
        <dbReference type="EMBL" id="AZE47014.1"/>
    </source>
</evidence>
<sequence length="177" mass="20176">MSELASLSQRSRTLLSTARFMTLATASTRGSPWASTINYVCLREPLKLIWYSSRDAVHSRNIADRAGISATVFRSDLGEISPIGLDGGQLVGECRAIVGAEVEEIHQHYYEQNFPDVLARQQWMLPIDQFQGEGVRRFYELSIERWWLFDIERWLQDKQDSRVEVPLSELSAAWPGA</sequence>